<sequence length="216" mass="22995">MTPPWVRRKQTGIPCGQDRIVTMKSVESVPAKVDPDRRSGACPIGLSRRSVVKSTAWAVPVIASMAWVPAAVASGGSAQIVFDTARATAQWDDSGRRAGLAVGLQVRNVYTPARAEVRVVLVQVTVADSDFPVTTSPQLTQVGNHWSYAGATSSNHRTSFNFVYSGLMESSPSENTSELDVVLVAQGHNLSFPQLVDFLATSPEAENAPTASVTVQ</sequence>
<evidence type="ECO:0000313" key="2">
    <source>
        <dbReference type="Proteomes" id="UP000277858"/>
    </source>
</evidence>
<reference evidence="1 2" key="1">
    <citation type="submission" date="2018-12" db="EMBL/GenBank/DDBJ databases">
        <authorList>
            <consortium name="Pathogen Informatics"/>
        </authorList>
    </citation>
    <scope>NUCLEOTIDE SEQUENCE [LARGE SCALE GENOMIC DNA]</scope>
    <source>
        <strain evidence="1 2">NCTC13652</strain>
    </source>
</reference>
<proteinExistence type="predicted"/>
<dbReference type="Proteomes" id="UP000277858">
    <property type="component" value="Chromosome"/>
</dbReference>
<accession>A0A3S4UQR3</accession>
<evidence type="ECO:0000313" key="1">
    <source>
        <dbReference type="EMBL" id="VEI03001.1"/>
    </source>
</evidence>
<dbReference type="EMBL" id="LR134473">
    <property type="protein sequence ID" value="VEI03001.1"/>
    <property type="molecule type" value="Genomic_DNA"/>
</dbReference>
<gene>
    <name evidence="1" type="ORF">NCTC13652_01199</name>
</gene>
<organism evidence="1 2">
    <name type="scientific">Acidipropionibacterium jensenii</name>
    <dbReference type="NCBI Taxonomy" id="1749"/>
    <lineage>
        <taxon>Bacteria</taxon>
        <taxon>Bacillati</taxon>
        <taxon>Actinomycetota</taxon>
        <taxon>Actinomycetes</taxon>
        <taxon>Propionibacteriales</taxon>
        <taxon>Propionibacteriaceae</taxon>
        <taxon>Acidipropionibacterium</taxon>
    </lineage>
</organism>
<name>A0A3S4UQR3_9ACTN</name>
<protein>
    <submittedName>
        <fullName evidence="1">Uncharacterized protein</fullName>
    </submittedName>
</protein>
<dbReference type="AlphaFoldDB" id="A0A3S4UQR3"/>
<keyword evidence="2" id="KW-1185">Reference proteome</keyword>